<sequence length="1128" mass="128595">MAATVKSSALNAFRRIVSELRKADKSFGTNSPQYKYLVDQLRDHHITQRVYSKAPEEAEHVANLYATYLSSTRNLRELEKRYGGRERSVEENLLKFLSQGMADDFADAGQRYTFLLRPVKDLGKNFEINIAKELDEYCERLGDVTEEAHGGVDSHHRFNFAEAAMLIQGTAYVFGKKVDYVHSQAIHFFEALQPQKTKKKKKKKGEEDEDEGFVEGEGNSVDPCDLVEYNKLKICNEKSLLRVCEKTKYKGHPPKIKVMPMSLMPLADNEKNGVLIYSTGYRMEIIGKMDDFKMNAGFLNSRGVLLLQLAHNKIVDEFASEAFIRMWHPYLFNPDGTLVPNPTGAHALVALQRVKSRCGQSQSQVPDSGRGSSIDELAKGDHGRISSAMEVARRATTNTLSDIHSARPSTRLLEAPEVETQEVKLVADGGAIESFDDGFDGGDFTLPVPVPCEPAPVPCEKRPARVQPHRVMPWETSENEPEEDYTEKLLLDPFEPSKWKTKPIEKIQRFVRGSTIAARMEKKEQAMTFQQRTMKTNDYVKEHFFMRKKVKPCKNDDWQTDALYRFIVAVMRKKAEAKRESRKAKSNPAAEGWPLQIPCLYMTRNGVSNNFLESLQVRKSSNVLDLMFGDMEDDDLDTSINIDSLYGGCAPSQGETQPIGDHGKKKFSLLELLHEHMLKYWSTTEEVTSELVARVQEWEETMVPILEEEDKRKEFDIHEYGDELLGMFHEVGETRTLDELLAGKKKYEISRYFLACLMMANTYNLCCNIIDSTEMSLWVDRYRPKKLSELSYHLEQACDLAELVKSDDFPHLLVHGPSGAGKRTRIHCVLRELYGAGAERLHLDKKTLVTPSNRKIEIDTVSSNYHIEINPGEVGIYDRVVVQDVVKQMAQTSQIASATQKSFKVVVLMEADQLTRDAQHALRRTMEKYSMTCRLILCCESLSRIIGPLKSRCMIVRVGAPTDEEIRDVCTSVAERVRLTVPDPVMDQIVSKARGNLRRALLSMEAVKRKGVPIKDTEQVPEPEWEIYLRETAELMIKKQNNENILAVRERLYELISRCIQPNLIFLYLLRELLKRTPPSARREVIETAALYEHRLTRGQKAIIHLEAFVVAFMDIYLNSINSNAMET</sequence>
<dbReference type="Pfam" id="PF16858">
    <property type="entry name" value="CNDH2_C"/>
    <property type="match status" value="1"/>
</dbReference>
<dbReference type="Proteomes" id="UP001331761">
    <property type="component" value="Unassembled WGS sequence"/>
</dbReference>
<feature type="domain" description="Condensin-2 complex subunit H2 C-terminal" evidence="6">
    <location>
        <begin position="670"/>
        <end position="776"/>
    </location>
</feature>
<dbReference type="PANTHER" id="PTHR14324">
    <property type="entry name" value="CONDENSIN-2 COMPLEX SUBUNIT H2"/>
    <property type="match status" value="1"/>
</dbReference>
<reference evidence="7 8" key="1">
    <citation type="submission" date="2019-10" db="EMBL/GenBank/DDBJ databases">
        <title>Assembly and Annotation for the nematode Trichostrongylus colubriformis.</title>
        <authorList>
            <person name="Martin J."/>
        </authorList>
    </citation>
    <scope>NUCLEOTIDE SEQUENCE [LARGE SCALE GENOMIC DNA]</scope>
    <source>
        <strain evidence="7">G859</strain>
        <tissue evidence="7">Whole worm</tissue>
    </source>
</reference>
<evidence type="ECO:0000259" key="5">
    <source>
        <dbReference type="Pfam" id="PF06278"/>
    </source>
</evidence>
<organism evidence="7 8">
    <name type="scientific">Trichostrongylus colubriformis</name>
    <name type="common">Black scour worm</name>
    <dbReference type="NCBI Taxonomy" id="6319"/>
    <lineage>
        <taxon>Eukaryota</taxon>
        <taxon>Metazoa</taxon>
        <taxon>Ecdysozoa</taxon>
        <taxon>Nematoda</taxon>
        <taxon>Chromadorea</taxon>
        <taxon>Rhabditida</taxon>
        <taxon>Rhabditina</taxon>
        <taxon>Rhabditomorpha</taxon>
        <taxon>Strongyloidea</taxon>
        <taxon>Trichostrongylidae</taxon>
        <taxon>Trichostrongylus</taxon>
    </lineage>
</organism>
<dbReference type="Pfam" id="PF06278">
    <property type="entry name" value="CNDH2_N"/>
    <property type="match status" value="1"/>
</dbReference>
<dbReference type="GO" id="GO:0003682">
    <property type="term" value="F:chromatin binding"/>
    <property type="evidence" value="ECO:0007669"/>
    <property type="project" value="TreeGrafter"/>
</dbReference>
<accession>A0AAN8FL37</accession>
<dbReference type="Pfam" id="PF22534">
    <property type="entry name" value="RFC_C"/>
    <property type="match status" value="1"/>
</dbReference>
<dbReference type="GO" id="GO:0000796">
    <property type="term" value="C:condensin complex"/>
    <property type="evidence" value="ECO:0007669"/>
    <property type="project" value="TreeGrafter"/>
</dbReference>
<evidence type="ECO:0000313" key="8">
    <source>
        <dbReference type="Proteomes" id="UP001331761"/>
    </source>
</evidence>
<feature type="domain" description="Condensin II complex subunit H2 N-terminal" evidence="5">
    <location>
        <begin position="110"/>
        <end position="216"/>
    </location>
</feature>
<dbReference type="InterPro" id="IPR009378">
    <property type="entry name" value="H2_N"/>
</dbReference>
<dbReference type="Gene3D" id="1.20.272.10">
    <property type="match status" value="1"/>
</dbReference>
<evidence type="ECO:0000256" key="3">
    <source>
        <dbReference type="ARBA" id="ARBA00023242"/>
    </source>
</evidence>
<keyword evidence="3" id="KW-0539">Nucleus</keyword>
<evidence type="ECO:0000259" key="6">
    <source>
        <dbReference type="Pfam" id="PF16858"/>
    </source>
</evidence>
<dbReference type="InterPro" id="IPR031737">
    <property type="entry name" value="CNDH2_C"/>
</dbReference>
<keyword evidence="8" id="KW-1185">Reference proteome</keyword>
<dbReference type="SUPFAM" id="SSF52540">
    <property type="entry name" value="P-loop containing nucleoside triphosphate hydrolases"/>
    <property type="match status" value="1"/>
</dbReference>
<evidence type="ECO:0000313" key="7">
    <source>
        <dbReference type="EMBL" id="KAK5972538.1"/>
    </source>
</evidence>
<proteinExistence type="inferred from homology"/>
<dbReference type="InterPro" id="IPR031739">
    <property type="entry name" value="Ncaph2"/>
</dbReference>
<dbReference type="GO" id="GO:0010032">
    <property type="term" value="P:meiotic chromosome condensation"/>
    <property type="evidence" value="ECO:0007669"/>
    <property type="project" value="TreeGrafter"/>
</dbReference>
<evidence type="ECO:0000256" key="1">
    <source>
        <dbReference type="ARBA" id="ARBA00004123"/>
    </source>
</evidence>
<dbReference type="InterPro" id="IPR008921">
    <property type="entry name" value="DNA_pol3_clamp-load_cplx_C"/>
</dbReference>
<name>A0AAN8FL37_TRICO</name>
<dbReference type="GO" id="GO:0003677">
    <property type="term" value="F:DNA binding"/>
    <property type="evidence" value="ECO:0007669"/>
    <property type="project" value="InterPro"/>
</dbReference>
<comment type="similarity">
    <text evidence="2">Belongs to the CND2 H2 (condensin-2 subunit 2) family.</text>
</comment>
<dbReference type="PANTHER" id="PTHR14324:SF3">
    <property type="entry name" value="CONDENSIN-2 COMPLEX SUBUNIT H2"/>
    <property type="match status" value="1"/>
</dbReference>
<dbReference type="CDD" id="cd00009">
    <property type="entry name" value="AAA"/>
    <property type="match status" value="1"/>
</dbReference>
<dbReference type="Gene3D" id="3.40.50.300">
    <property type="entry name" value="P-loop containing nucleotide triphosphate hydrolases"/>
    <property type="match status" value="1"/>
</dbReference>
<protein>
    <recommendedName>
        <fullName evidence="9">Replication factor C subunit 3</fullName>
    </recommendedName>
</protein>
<dbReference type="InterPro" id="IPR027417">
    <property type="entry name" value="P-loop_NTPase"/>
</dbReference>
<dbReference type="FunFam" id="3.40.50.300:FF:000136">
    <property type="entry name" value="Replication factor C subunit 5"/>
    <property type="match status" value="1"/>
</dbReference>
<dbReference type="AlphaFoldDB" id="A0AAN8FL37"/>
<evidence type="ECO:0000256" key="2">
    <source>
        <dbReference type="ARBA" id="ARBA00007844"/>
    </source>
</evidence>
<dbReference type="Pfam" id="PF13177">
    <property type="entry name" value="DNA_pol3_delta2"/>
    <property type="match status" value="1"/>
</dbReference>
<dbReference type="GO" id="GO:0051306">
    <property type="term" value="P:mitotic sister chromatid separation"/>
    <property type="evidence" value="ECO:0007669"/>
    <property type="project" value="TreeGrafter"/>
</dbReference>
<dbReference type="Gene3D" id="1.10.8.60">
    <property type="match status" value="1"/>
</dbReference>
<dbReference type="SUPFAM" id="SSF48019">
    <property type="entry name" value="post-AAA+ oligomerization domain-like"/>
    <property type="match status" value="1"/>
</dbReference>
<evidence type="ECO:0008006" key="9">
    <source>
        <dbReference type="Google" id="ProtNLM"/>
    </source>
</evidence>
<evidence type="ECO:0000256" key="4">
    <source>
        <dbReference type="SAM" id="MobiDB-lite"/>
    </source>
</evidence>
<dbReference type="GO" id="GO:0006260">
    <property type="term" value="P:DNA replication"/>
    <property type="evidence" value="ECO:0007669"/>
    <property type="project" value="InterPro"/>
</dbReference>
<feature type="region of interest" description="Disordered" evidence="4">
    <location>
        <begin position="197"/>
        <end position="216"/>
    </location>
</feature>
<dbReference type="GO" id="GO:0005634">
    <property type="term" value="C:nucleus"/>
    <property type="evidence" value="ECO:0007669"/>
    <property type="project" value="UniProtKB-SubCell"/>
</dbReference>
<gene>
    <name evidence="7" type="ORF">GCK32_006004</name>
</gene>
<comment type="subcellular location">
    <subcellularLocation>
        <location evidence="1">Nucleus</location>
    </subcellularLocation>
</comment>
<dbReference type="EMBL" id="WIXE01016559">
    <property type="protein sequence ID" value="KAK5972538.1"/>
    <property type="molecule type" value="Genomic_DNA"/>
</dbReference>
<comment type="caution">
    <text evidence="7">The sequence shown here is derived from an EMBL/GenBank/DDBJ whole genome shotgun (WGS) entry which is preliminary data.</text>
</comment>